<dbReference type="Proteomes" id="UP000887116">
    <property type="component" value="Unassembled WGS sequence"/>
</dbReference>
<accession>A0A8X6H6I6</accession>
<organism evidence="1 2">
    <name type="scientific">Trichonephila clavata</name>
    <name type="common">Joro spider</name>
    <name type="synonym">Nephila clavata</name>
    <dbReference type="NCBI Taxonomy" id="2740835"/>
    <lineage>
        <taxon>Eukaryota</taxon>
        <taxon>Metazoa</taxon>
        <taxon>Ecdysozoa</taxon>
        <taxon>Arthropoda</taxon>
        <taxon>Chelicerata</taxon>
        <taxon>Arachnida</taxon>
        <taxon>Araneae</taxon>
        <taxon>Araneomorphae</taxon>
        <taxon>Entelegynae</taxon>
        <taxon>Araneoidea</taxon>
        <taxon>Nephilidae</taxon>
        <taxon>Trichonephila</taxon>
    </lineage>
</organism>
<proteinExistence type="predicted"/>
<gene>
    <name evidence="1" type="ORF">TNCT_312991</name>
</gene>
<protein>
    <submittedName>
        <fullName evidence="1">Uncharacterized protein</fullName>
    </submittedName>
</protein>
<comment type="caution">
    <text evidence="1">The sequence shown here is derived from an EMBL/GenBank/DDBJ whole genome shotgun (WGS) entry which is preliminary data.</text>
</comment>
<dbReference type="AlphaFoldDB" id="A0A8X6H6I6"/>
<keyword evidence="2" id="KW-1185">Reference proteome</keyword>
<evidence type="ECO:0000313" key="1">
    <source>
        <dbReference type="EMBL" id="GFR17549.1"/>
    </source>
</evidence>
<evidence type="ECO:0000313" key="2">
    <source>
        <dbReference type="Proteomes" id="UP000887116"/>
    </source>
</evidence>
<name>A0A8X6H6I6_TRICU</name>
<reference evidence="1" key="1">
    <citation type="submission" date="2020-07" db="EMBL/GenBank/DDBJ databases">
        <title>Multicomponent nature underlies the extraordinary mechanical properties of spider dragline silk.</title>
        <authorList>
            <person name="Kono N."/>
            <person name="Nakamura H."/>
            <person name="Mori M."/>
            <person name="Yoshida Y."/>
            <person name="Ohtoshi R."/>
            <person name="Malay A.D."/>
            <person name="Moran D.A.P."/>
            <person name="Tomita M."/>
            <person name="Numata K."/>
            <person name="Arakawa K."/>
        </authorList>
    </citation>
    <scope>NUCLEOTIDE SEQUENCE</scope>
</reference>
<dbReference type="EMBL" id="BMAO01007645">
    <property type="protein sequence ID" value="GFR17549.1"/>
    <property type="molecule type" value="Genomic_DNA"/>
</dbReference>
<sequence>MVHLFSGQTASDTYTTPNTQKGWKIDCGGRQKSCLMTGRHPCLLSPGLWRGINGRRCYWAVESKIWGIKDACKYKFSEASLDIGTRCWNCDVLFKMAKLG</sequence>